<dbReference type="Proteomes" id="UP001054857">
    <property type="component" value="Unassembled WGS sequence"/>
</dbReference>
<evidence type="ECO:0000313" key="2">
    <source>
        <dbReference type="EMBL" id="GFR47231.1"/>
    </source>
</evidence>
<dbReference type="AlphaFoldDB" id="A0AAD3DSJ2"/>
<dbReference type="EMBL" id="BMAR01000017">
    <property type="protein sequence ID" value="GFR47231.1"/>
    <property type="molecule type" value="Genomic_DNA"/>
</dbReference>
<organism evidence="2 3">
    <name type="scientific">Astrephomene gubernaculifera</name>
    <dbReference type="NCBI Taxonomy" id="47775"/>
    <lineage>
        <taxon>Eukaryota</taxon>
        <taxon>Viridiplantae</taxon>
        <taxon>Chlorophyta</taxon>
        <taxon>core chlorophytes</taxon>
        <taxon>Chlorophyceae</taxon>
        <taxon>CS clade</taxon>
        <taxon>Chlamydomonadales</taxon>
        <taxon>Astrephomenaceae</taxon>
        <taxon>Astrephomene</taxon>
    </lineage>
</organism>
<reference evidence="2 3" key="1">
    <citation type="journal article" date="2021" name="Sci. Rep.">
        <title>Genome sequencing of the multicellular alga Astrephomene provides insights into convergent evolution of germ-soma differentiation.</title>
        <authorList>
            <person name="Yamashita S."/>
            <person name="Yamamoto K."/>
            <person name="Matsuzaki R."/>
            <person name="Suzuki S."/>
            <person name="Yamaguchi H."/>
            <person name="Hirooka S."/>
            <person name="Minakuchi Y."/>
            <person name="Miyagishima S."/>
            <person name="Kawachi M."/>
            <person name="Toyoda A."/>
            <person name="Nozaki H."/>
        </authorList>
    </citation>
    <scope>NUCLEOTIDE SEQUENCE [LARGE SCALE GENOMIC DNA]</scope>
    <source>
        <strain evidence="2 3">NIES-4017</strain>
    </source>
</reference>
<comment type="caution">
    <text evidence="2">The sequence shown here is derived from an EMBL/GenBank/DDBJ whole genome shotgun (WGS) entry which is preliminary data.</text>
</comment>
<feature type="compositionally biased region" description="Basic and acidic residues" evidence="1">
    <location>
        <begin position="204"/>
        <end position="213"/>
    </location>
</feature>
<protein>
    <submittedName>
        <fullName evidence="2">Uncharacterized protein</fullName>
    </submittedName>
</protein>
<name>A0AAD3DSJ2_9CHLO</name>
<sequence>MALITSRFCRVRPANAASARTRELAVARQACEAQPRRSFAHSRTWRWPRQEASDGARSGSFIAVRAAAPSADAPQQQQPTAACPSRPTLYLLHCHLPNTSGMQTLTKDSHDQLQKLREDLKVMEKVAKKAAWFSTVEASDGERVLLVTACQKHGRKYNLQRLPEDVSIFPIELPGRSVDIPLSEVTAALLAQSSDSDSDEEDIKYEHQPRGKAEVIQVEREEGSKQAAVIAAVSGLGLEKEEEHKAAKKLRKQLEKAEKHLKREQEKAEKQQKKEEAAKAEAKVEDSDDDGDGSKQKDKKKEKEKPKKEQEAVEGSADGGCCSTGSRTEVKADCRGGHREEEEEEEDGSGSDSGSDSDSSSESESGSESDEEYVEAVAEKGVMVEQGTQQR</sequence>
<keyword evidence="3" id="KW-1185">Reference proteome</keyword>
<evidence type="ECO:0000256" key="1">
    <source>
        <dbReference type="SAM" id="MobiDB-lite"/>
    </source>
</evidence>
<feature type="compositionally biased region" description="Basic and acidic residues" evidence="1">
    <location>
        <begin position="328"/>
        <end position="340"/>
    </location>
</feature>
<gene>
    <name evidence="2" type="ORF">Agub_g8915</name>
</gene>
<feature type="compositionally biased region" description="Acidic residues" evidence="1">
    <location>
        <begin position="359"/>
        <end position="374"/>
    </location>
</feature>
<feature type="compositionally biased region" description="Basic and acidic residues" evidence="1">
    <location>
        <begin position="292"/>
        <end position="311"/>
    </location>
</feature>
<feature type="region of interest" description="Disordered" evidence="1">
    <location>
        <begin position="191"/>
        <end position="213"/>
    </location>
</feature>
<evidence type="ECO:0000313" key="3">
    <source>
        <dbReference type="Proteomes" id="UP001054857"/>
    </source>
</evidence>
<proteinExistence type="predicted"/>
<feature type="region of interest" description="Disordered" evidence="1">
    <location>
        <begin position="239"/>
        <end position="391"/>
    </location>
</feature>
<feature type="compositionally biased region" description="Basic and acidic residues" evidence="1">
    <location>
        <begin position="252"/>
        <end position="285"/>
    </location>
</feature>
<accession>A0AAD3DSJ2</accession>